<dbReference type="EMBL" id="BOML01000066">
    <property type="protein sequence ID" value="GIE06657.1"/>
    <property type="molecule type" value="Genomic_DNA"/>
</dbReference>
<organism evidence="2 3">
    <name type="scientific">Paractinoplanes durhamensis</name>
    <dbReference type="NCBI Taxonomy" id="113563"/>
    <lineage>
        <taxon>Bacteria</taxon>
        <taxon>Bacillati</taxon>
        <taxon>Actinomycetota</taxon>
        <taxon>Actinomycetes</taxon>
        <taxon>Micromonosporales</taxon>
        <taxon>Micromonosporaceae</taxon>
        <taxon>Paractinoplanes</taxon>
    </lineage>
</organism>
<evidence type="ECO:0000256" key="1">
    <source>
        <dbReference type="SAM" id="MobiDB-lite"/>
    </source>
</evidence>
<feature type="region of interest" description="Disordered" evidence="1">
    <location>
        <begin position="1"/>
        <end position="40"/>
    </location>
</feature>
<comment type="caution">
    <text evidence="2">The sequence shown here is derived from an EMBL/GenBank/DDBJ whole genome shotgun (WGS) entry which is preliminary data.</text>
</comment>
<keyword evidence="3" id="KW-1185">Reference proteome</keyword>
<reference evidence="2 3" key="1">
    <citation type="submission" date="2021-01" db="EMBL/GenBank/DDBJ databases">
        <title>Whole genome shotgun sequence of Actinoplanes durhamensis NBRC 14914.</title>
        <authorList>
            <person name="Komaki H."/>
            <person name="Tamura T."/>
        </authorList>
    </citation>
    <scope>NUCLEOTIDE SEQUENCE [LARGE SCALE GENOMIC DNA]</scope>
    <source>
        <strain evidence="2 3">NBRC 14914</strain>
    </source>
</reference>
<name>A0ABQ3ZA29_9ACTN</name>
<accession>A0ABQ3ZA29</accession>
<sequence length="65" mass="6798">MPEQATAANDVLSPARTTATAPVVTANPATSANTRRRTPMAAPFKTNVTRGTHIVAFTFVNIKGS</sequence>
<feature type="compositionally biased region" description="Low complexity" evidence="1">
    <location>
        <begin position="13"/>
        <end position="32"/>
    </location>
</feature>
<protein>
    <submittedName>
        <fullName evidence="2">Uncharacterized protein</fullName>
    </submittedName>
</protein>
<proteinExistence type="predicted"/>
<evidence type="ECO:0000313" key="3">
    <source>
        <dbReference type="Proteomes" id="UP000637628"/>
    </source>
</evidence>
<gene>
    <name evidence="2" type="ORF">Adu01nite_80070</name>
</gene>
<evidence type="ECO:0000313" key="2">
    <source>
        <dbReference type="EMBL" id="GIE06657.1"/>
    </source>
</evidence>
<dbReference type="Proteomes" id="UP000637628">
    <property type="component" value="Unassembled WGS sequence"/>
</dbReference>